<reference evidence="2 3" key="1">
    <citation type="submission" date="2020-04" db="EMBL/GenBank/DDBJ databases">
        <authorList>
            <person name="Laetsch R D."/>
            <person name="Stevens L."/>
            <person name="Kumar S."/>
            <person name="Blaxter L. M."/>
        </authorList>
    </citation>
    <scope>NUCLEOTIDE SEQUENCE [LARGE SCALE GENOMIC DNA]</scope>
</reference>
<evidence type="ECO:0000256" key="1">
    <source>
        <dbReference type="SAM" id="Phobius"/>
    </source>
</evidence>
<evidence type="ECO:0000313" key="3">
    <source>
        <dbReference type="Proteomes" id="UP000494206"/>
    </source>
</evidence>
<sequence length="500" mass="57767">MAISSVVDRSTGLRFLMICFCHLFATIIFVRWFEEWITHGNNPDTLESYFSSVSNGIYTVRGSNVTDWLELPWSRNEVLRMALRDPRLQAEKDKPFALFDKAKQLCISHAEQMGYVLHRQKITVINTEQTAVYGKKTGVLLTPRLIFTSVLAHEMIHSMNIGHSYSDRKKKIFTYSAYGEYDDKYDLMSTANAHMRPSTYGLSGPGLNGPHLDYLGWLPNDRQSYTLRISALSVPHRLTSGWLLVMIPYDRDEPANVYTVEYRTPIGNDAAIRQGAVVIHKVQKKGASFYSTLITHVHNEYDELTVGTEWVKFLRLDEYGDFQYIRVKVERTHLKTNSADIKITTNFRPERCYGSDQVIDVSDREDLQLRGVQKVCIPSGQNDITQETIDRQYKRDAFFYLRKSFGQNECIEGKEWRKLDAYDYVCVPSYRRTEIMDQTVVKMEGNPKKCRDDLFPRLAFQSDEACVSEGESEKIRAENLQSHQYLKYYAFFNGDDSVGT</sequence>
<dbReference type="AlphaFoldDB" id="A0A8S1EUI0"/>
<keyword evidence="1" id="KW-0472">Membrane</keyword>
<dbReference type="Proteomes" id="UP000494206">
    <property type="component" value="Unassembled WGS sequence"/>
</dbReference>
<dbReference type="EMBL" id="CADEPM010000004">
    <property type="protein sequence ID" value="CAB3404333.1"/>
    <property type="molecule type" value="Genomic_DNA"/>
</dbReference>
<keyword evidence="3" id="KW-1185">Reference proteome</keyword>
<feature type="transmembrane region" description="Helical" evidence="1">
    <location>
        <begin position="12"/>
        <end position="33"/>
    </location>
</feature>
<gene>
    <name evidence="2" type="ORF">CBOVIS_LOCUS6687</name>
</gene>
<name>A0A8S1EUI0_9PELO</name>
<organism evidence="2 3">
    <name type="scientific">Caenorhabditis bovis</name>
    <dbReference type="NCBI Taxonomy" id="2654633"/>
    <lineage>
        <taxon>Eukaryota</taxon>
        <taxon>Metazoa</taxon>
        <taxon>Ecdysozoa</taxon>
        <taxon>Nematoda</taxon>
        <taxon>Chromadorea</taxon>
        <taxon>Rhabditida</taxon>
        <taxon>Rhabditina</taxon>
        <taxon>Rhabditomorpha</taxon>
        <taxon>Rhabditoidea</taxon>
        <taxon>Rhabditidae</taxon>
        <taxon>Peloderinae</taxon>
        <taxon>Caenorhabditis</taxon>
    </lineage>
</organism>
<evidence type="ECO:0000313" key="2">
    <source>
        <dbReference type="EMBL" id="CAB3404333.1"/>
    </source>
</evidence>
<dbReference type="OrthoDB" id="5843947at2759"/>
<keyword evidence="1" id="KW-0812">Transmembrane</keyword>
<accession>A0A8S1EUI0</accession>
<comment type="caution">
    <text evidence="2">The sequence shown here is derived from an EMBL/GenBank/DDBJ whole genome shotgun (WGS) entry which is preliminary data.</text>
</comment>
<keyword evidence="1" id="KW-1133">Transmembrane helix</keyword>
<protein>
    <submittedName>
        <fullName evidence="2">Uncharacterized protein</fullName>
    </submittedName>
</protein>
<proteinExistence type="predicted"/>